<dbReference type="Gene3D" id="3.40.30.10">
    <property type="entry name" value="Glutaredoxin"/>
    <property type="match status" value="1"/>
</dbReference>
<dbReference type="InterPro" id="IPR012336">
    <property type="entry name" value="Thioredoxin-like_fold"/>
</dbReference>
<feature type="transmembrane region" description="Helical" evidence="7">
    <location>
        <begin position="40"/>
        <end position="61"/>
    </location>
</feature>
<gene>
    <name evidence="9" type="ORF">ATK74_1666</name>
</gene>
<evidence type="ECO:0000256" key="1">
    <source>
        <dbReference type="ARBA" id="ARBA00005791"/>
    </source>
</evidence>
<keyword evidence="7" id="KW-1133">Transmembrane helix</keyword>
<accession>A0A2A9CSR5</accession>
<dbReference type="SUPFAM" id="SSF52833">
    <property type="entry name" value="Thioredoxin-like"/>
    <property type="match status" value="1"/>
</dbReference>
<evidence type="ECO:0000259" key="8">
    <source>
        <dbReference type="Pfam" id="PF13462"/>
    </source>
</evidence>
<evidence type="ECO:0000313" key="9">
    <source>
        <dbReference type="EMBL" id="PFG17105.1"/>
    </source>
</evidence>
<dbReference type="Proteomes" id="UP000226079">
    <property type="component" value="Unassembled WGS sequence"/>
</dbReference>
<feature type="region of interest" description="Disordered" evidence="6">
    <location>
        <begin position="1"/>
        <end position="32"/>
    </location>
</feature>
<organism evidence="9 10">
    <name type="scientific">Propionicimonas paludicola</name>
    <dbReference type="NCBI Taxonomy" id="185243"/>
    <lineage>
        <taxon>Bacteria</taxon>
        <taxon>Bacillati</taxon>
        <taxon>Actinomycetota</taxon>
        <taxon>Actinomycetes</taxon>
        <taxon>Propionibacteriales</taxon>
        <taxon>Nocardioidaceae</taxon>
        <taxon>Propionicimonas</taxon>
    </lineage>
</organism>
<evidence type="ECO:0000256" key="2">
    <source>
        <dbReference type="ARBA" id="ARBA00022729"/>
    </source>
</evidence>
<keyword evidence="4" id="KW-1015">Disulfide bond</keyword>
<comment type="similarity">
    <text evidence="1">Belongs to the thioredoxin family. DsbA subfamily.</text>
</comment>
<evidence type="ECO:0000256" key="6">
    <source>
        <dbReference type="SAM" id="MobiDB-lite"/>
    </source>
</evidence>
<evidence type="ECO:0000256" key="5">
    <source>
        <dbReference type="ARBA" id="ARBA00023284"/>
    </source>
</evidence>
<name>A0A2A9CSR5_9ACTN</name>
<feature type="compositionally biased region" description="Basic and acidic residues" evidence="6">
    <location>
        <begin position="19"/>
        <end position="32"/>
    </location>
</feature>
<dbReference type="InterPro" id="IPR036249">
    <property type="entry name" value="Thioredoxin-like_sf"/>
</dbReference>
<keyword evidence="7" id="KW-0812">Transmembrane</keyword>
<keyword evidence="3" id="KW-0560">Oxidoreductase</keyword>
<keyword evidence="2" id="KW-0732">Signal</keyword>
<evidence type="ECO:0000256" key="7">
    <source>
        <dbReference type="SAM" id="Phobius"/>
    </source>
</evidence>
<evidence type="ECO:0000256" key="4">
    <source>
        <dbReference type="ARBA" id="ARBA00023157"/>
    </source>
</evidence>
<sequence length="252" mass="26594">MSKKPVSPANPGNPSPSGNRRERLREEQQRAQRERRVRTILMSVAGLAVLATVIWGVFALVSGVPARPAAGSVDESTVVIGKADAKVRVDVFQDFMCPYCGAFERANSQDLKAMVDAGTVRLVIHPMSFLDQQSGTARYSTRAANALFTVYKAEPDKALAFNAALYENQPQEGTPGPTDDQLKSLATGVGVSQAVADSFTKMANEAAVVQATQSAFSSGVTSTPTVKINGEKLAGDPTQPGVLKAAVEAAAR</sequence>
<protein>
    <submittedName>
        <fullName evidence="9">Protein-disulfide isomerase</fullName>
    </submittedName>
</protein>
<evidence type="ECO:0000313" key="10">
    <source>
        <dbReference type="Proteomes" id="UP000226079"/>
    </source>
</evidence>
<evidence type="ECO:0000256" key="3">
    <source>
        <dbReference type="ARBA" id="ARBA00023002"/>
    </source>
</evidence>
<dbReference type="AlphaFoldDB" id="A0A2A9CSR5"/>
<keyword evidence="5" id="KW-0676">Redox-active center</keyword>
<dbReference type="OrthoDB" id="117402at2"/>
<proteinExistence type="inferred from homology"/>
<dbReference type="GO" id="GO:0016491">
    <property type="term" value="F:oxidoreductase activity"/>
    <property type="evidence" value="ECO:0007669"/>
    <property type="project" value="UniProtKB-KW"/>
</dbReference>
<dbReference type="PANTHER" id="PTHR13887:SF14">
    <property type="entry name" value="DISULFIDE BOND FORMATION PROTEIN D"/>
    <property type="match status" value="1"/>
</dbReference>
<dbReference type="RefSeq" id="WP_098460566.1">
    <property type="nucleotide sequence ID" value="NZ_PDJC01000001.1"/>
</dbReference>
<keyword evidence="7" id="KW-0472">Membrane</keyword>
<dbReference type="GO" id="GO:0016853">
    <property type="term" value="F:isomerase activity"/>
    <property type="evidence" value="ECO:0007669"/>
    <property type="project" value="UniProtKB-KW"/>
</dbReference>
<keyword evidence="9" id="KW-0413">Isomerase</keyword>
<reference evidence="9 10" key="1">
    <citation type="submission" date="2017-10" db="EMBL/GenBank/DDBJ databases">
        <title>Sequencing the genomes of 1000 actinobacteria strains.</title>
        <authorList>
            <person name="Klenk H.-P."/>
        </authorList>
    </citation>
    <scope>NUCLEOTIDE SEQUENCE [LARGE SCALE GENOMIC DNA]</scope>
    <source>
        <strain evidence="9 10">DSM 15597</strain>
    </source>
</reference>
<dbReference type="EMBL" id="PDJC01000001">
    <property type="protein sequence ID" value="PFG17105.1"/>
    <property type="molecule type" value="Genomic_DNA"/>
</dbReference>
<feature type="compositionally biased region" description="Low complexity" evidence="6">
    <location>
        <begin position="1"/>
        <end position="18"/>
    </location>
</feature>
<dbReference type="Pfam" id="PF13462">
    <property type="entry name" value="Thioredoxin_4"/>
    <property type="match status" value="1"/>
</dbReference>
<feature type="domain" description="Thioredoxin-like fold" evidence="8">
    <location>
        <begin position="75"/>
        <end position="241"/>
    </location>
</feature>
<keyword evidence="10" id="KW-1185">Reference proteome</keyword>
<comment type="caution">
    <text evidence="9">The sequence shown here is derived from an EMBL/GenBank/DDBJ whole genome shotgun (WGS) entry which is preliminary data.</text>
</comment>
<dbReference type="PANTHER" id="PTHR13887">
    <property type="entry name" value="GLUTATHIONE S-TRANSFERASE KAPPA"/>
    <property type="match status" value="1"/>
</dbReference>